<dbReference type="GO" id="GO:0008168">
    <property type="term" value="F:methyltransferase activity"/>
    <property type="evidence" value="ECO:0007669"/>
    <property type="project" value="UniProtKB-KW"/>
</dbReference>
<comment type="caution">
    <text evidence="2">The sequence shown here is derived from an EMBL/GenBank/DDBJ whole genome shotgun (WGS) entry which is preliminary data.</text>
</comment>
<dbReference type="EMBL" id="JBHRSV010000020">
    <property type="protein sequence ID" value="MFC2926602.1"/>
    <property type="molecule type" value="Genomic_DNA"/>
</dbReference>
<dbReference type="PANTHER" id="PTHR34203">
    <property type="entry name" value="METHYLTRANSFERASE, FKBM FAMILY PROTEIN"/>
    <property type="match status" value="1"/>
</dbReference>
<accession>A0ABV6ZYY1</accession>
<sequence length="279" mass="31292">MKHAAVFDHFSPKQVVASGYSIYDFLGVTTDSRFKKGWSKFAPPRGSKYTPPLPSLNEHYFDWILTLESVARAAGAYRMIELGAGWGTWSVIGATAARQSARIDAIEIVAIEADHTHYDWMRRHFASNDLTGETMHLIHGAVAPKAGTVRFPILEDPSEDYGASMKQVHSGRPFIDVPAYTLASLMDRMSGTVDFVHVDIQGAEYDIIPPIMDLLRKRVKSMMIGTHTSLEKHHEMSELFRRNGWRETMNYPRGELCVTPYGNVQFGDGLVAVENPDFI</sequence>
<name>A0ABV6ZYY1_9PROT</name>
<dbReference type="NCBIfam" id="TIGR01444">
    <property type="entry name" value="fkbM_fam"/>
    <property type="match status" value="1"/>
</dbReference>
<dbReference type="GO" id="GO:0032259">
    <property type="term" value="P:methylation"/>
    <property type="evidence" value="ECO:0007669"/>
    <property type="project" value="UniProtKB-KW"/>
</dbReference>
<evidence type="ECO:0000313" key="2">
    <source>
        <dbReference type="EMBL" id="MFC2926602.1"/>
    </source>
</evidence>
<keyword evidence="3" id="KW-1185">Reference proteome</keyword>
<organism evidence="2 3">
    <name type="scientific">Hyphobacterium vulgare</name>
    <dbReference type="NCBI Taxonomy" id="1736751"/>
    <lineage>
        <taxon>Bacteria</taxon>
        <taxon>Pseudomonadati</taxon>
        <taxon>Pseudomonadota</taxon>
        <taxon>Alphaproteobacteria</taxon>
        <taxon>Maricaulales</taxon>
        <taxon>Maricaulaceae</taxon>
        <taxon>Hyphobacterium</taxon>
    </lineage>
</organism>
<feature type="domain" description="Methyltransferase FkbM" evidence="1">
    <location>
        <begin position="107"/>
        <end position="244"/>
    </location>
</feature>
<dbReference type="Proteomes" id="UP001595379">
    <property type="component" value="Unassembled WGS sequence"/>
</dbReference>
<dbReference type="SUPFAM" id="SSF53335">
    <property type="entry name" value="S-adenosyl-L-methionine-dependent methyltransferases"/>
    <property type="match status" value="1"/>
</dbReference>
<evidence type="ECO:0000259" key="1">
    <source>
        <dbReference type="Pfam" id="PF05050"/>
    </source>
</evidence>
<gene>
    <name evidence="2" type="ORF">ACFOOR_10835</name>
</gene>
<dbReference type="Gene3D" id="3.40.50.150">
    <property type="entry name" value="Vaccinia Virus protein VP39"/>
    <property type="match status" value="1"/>
</dbReference>
<dbReference type="InterPro" id="IPR006342">
    <property type="entry name" value="FkbM_mtfrase"/>
</dbReference>
<keyword evidence="2" id="KW-0489">Methyltransferase</keyword>
<evidence type="ECO:0000313" key="3">
    <source>
        <dbReference type="Proteomes" id="UP001595379"/>
    </source>
</evidence>
<keyword evidence="2" id="KW-0808">Transferase</keyword>
<reference evidence="3" key="1">
    <citation type="journal article" date="2019" name="Int. J. Syst. Evol. Microbiol.">
        <title>The Global Catalogue of Microorganisms (GCM) 10K type strain sequencing project: providing services to taxonomists for standard genome sequencing and annotation.</title>
        <authorList>
            <consortium name="The Broad Institute Genomics Platform"/>
            <consortium name="The Broad Institute Genome Sequencing Center for Infectious Disease"/>
            <person name="Wu L."/>
            <person name="Ma J."/>
        </authorList>
    </citation>
    <scope>NUCLEOTIDE SEQUENCE [LARGE SCALE GENOMIC DNA]</scope>
    <source>
        <strain evidence="3">KCTC 52487</strain>
    </source>
</reference>
<protein>
    <submittedName>
        <fullName evidence="2">FkbM family methyltransferase</fullName>
    </submittedName>
</protein>
<dbReference type="RefSeq" id="WP_343164757.1">
    <property type="nucleotide sequence ID" value="NZ_JBHRSV010000020.1"/>
</dbReference>
<dbReference type="Pfam" id="PF05050">
    <property type="entry name" value="Methyltransf_21"/>
    <property type="match status" value="1"/>
</dbReference>
<dbReference type="InterPro" id="IPR029063">
    <property type="entry name" value="SAM-dependent_MTases_sf"/>
</dbReference>
<dbReference type="PANTHER" id="PTHR34203:SF15">
    <property type="entry name" value="SLL1173 PROTEIN"/>
    <property type="match status" value="1"/>
</dbReference>
<proteinExistence type="predicted"/>
<dbReference type="InterPro" id="IPR052514">
    <property type="entry name" value="SAM-dependent_MTase"/>
</dbReference>